<keyword evidence="2" id="KW-0808">Transferase</keyword>
<dbReference type="AlphaFoldDB" id="A0A397U8K5"/>
<dbReference type="InterPro" id="IPR017441">
    <property type="entry name" value="Protein_kinase_ATP_BS"/>
</dbReference>
<dbReference type="Pfam" id="PF00069">
    <property type="entry name" value="Pkinase"/>
    <property type="match status" value="1"/>
</dbReference>
<feature type="binding site" evidence="6">
    <location>
        <position position="53"/>
    </location>
    <ligand>
        <name>ATP</name>
        <dbReference type="ChEBI" id="CHEBI:30616"/>
    </ligand>
</feature>
<sequence>MSSLTGCYFDPSERVGKFIDNGLLEITHILGVGAYGVVYSAKNVLDQRVYAVKCMPKANIDARQHKLHITEISLHAQLNGHPNIINMEKIIDTEDSLNVVLEYSNEGDLFSMITEKGIYLGNDDLIKQVFAQILDAVQFSHYNGIYHRDLKPENILVFDDGMTVKLADFGLATTDTWSNDFCCGSSFYMSPECQGGLYERVSSYETAPNDVWSLGIILINLVCGRNPWKQASLSDETFSAYIQNPEFLKTILPISDELNEILNDVFALDPEKRISLSEFKERVLECDSFLMPEYATFCRMLAEQEEIEVSPEISEMPEISHDMSSQSSTSSACSWHSMNSEMDFSVPPIEFLDDNDHCSDSTNSTLLSTLAASQPDMIKCFDNDHIINLKCGSLILESHLFRTNYIF</sequence>
<dbReference type="InterPro" id="IPR008271">
    <property type="entry name" value="Ser/Thr_kinase_AS"/>
</dbReference>
<reference evidence="9 10" key="1">
    <citation type="submission" date="2018-06" db="EMBL/GenBank/DDBJ databases">
        <title>Comparative genomics reveals the genomic features of Rhizophagus irregularis, R. cerebriforme, R. diaphanum and Gigaspora rosea, and their symbiotic lifestyle signature.</title>
        <authorList>
            <person name="Morin E."/>
            <person name="San Clemente H."/>
            <person name="Chen E.C.H."/>
            <person name="De La Providencia I."/>
            <person name="Hainaut M."/>
            <person name="Kuo A."/>
            <person name="Kohler A."/>
            <person name="Murat C."/>
            <person name="Tang N."/>
            <person name="Roy S."/>
            <person name="Loubradou J."/>
            <person name="Henrissat B."/>
            <person name="Grigoriev I.V."/>
            <person name="Corradi N."/>
            <person name="Roux C."/>
            <person name="Martin F.M."/>
        </authorList>
    </citation>
    <scope>NUCLEOTIDE SEQUENCE [LARGE SCALE GENOMIC DNA]</scope>
    <source>
        <strain evidence="9 10">DAOM 194757</strain>
    </source>
</reference>
<dbReference type="EC" id="2.7.11.1" evidence="1"/>
<dbReference type="GO" id="GO:0000407">
    <property type="term" value="C:phagophore assembly site"/>
    <property type="evidence" value="ECO:0007669"/>
    <property type="project" value="TreeGrafter"/>
</dbReference>
<dbReference type="SUPFAM" id="SSF56112">
    <property type="entry name" value="Protein kinase-like (PK-like)"/>
    <property type="match status" value="1"/>
</dbReference>
<dbReference type="PROSITE" id="PS00107">
    <property type="entry name" value="PROTEIN_KINASE_ATP"/>
    <property type="match status" value="1"/>
</dbReference>
<evidence type="ECO:0000256" key="5">
    <source>
        <dbReference type="ARBA" id="ARBA00022840"/>
    </source>
</evidence>
<dbReference type="FunFam" id="1.10.510.10:FF:000571">
    <property type="entry name" value="Maternal embryonic leucine zipper kinase"/>
    <property type="match status" value="1"/>
</dbReference>
<dbReference type="GO" id="GO:0005776">
    <property type="term" value="C:autophagosome"/>
    <property type="evidence" value="ECO:0007669"/>
    <property type="project" value="TreeGrafter"/>
</dbReference>
<feature type="domain" description="Protein kinase" evidence="8">
    <location>
        <begin position="24"/>
        <end position="290"/>
    </location>
</feature>
<dbReference type="GO" id="GO:0005524">
    <property type="term" value="F:ATP binding"/>
    <property type="evidence" value="ECO:0007669"/>
    <property type="project" value="UniProtKB-UniRule"/>
</dbReference>
<comment type="caution">
    <text evidence="9">The sequence shown here is derived from an EMBL/GenBank/DDBJ whole genome shotgun (WGS) entry which is preliminary data.</text>
</comment>
<evidence type="ECO:0000313" key="10">
    <source>
        <dbReference type="Proteomes" id="UP000266673"/>
    </source>
</evidence>
<dbReference type="STRING" id="44941.A0A397U8K5"/>
<keyword evidence="5 6" id="KW-0067">ATP-binding</keyword>
<gene>
    <name evidence="9" type="ORF">C2G38_2224449</name>
</gene>
<dbReference type="GO" id="GO:0000045">
    <property type="term" value="P:autophagosome assembly"/>
    <property type="evidence" value="ECO:0007669"/>
    <property type="project" value="TreeGrafter"/>
</dbReference>
<comment type="similarity">
    <text evidence="7">Belongs to the protein kinase superfamily.</text>
</comment>
<accession>A0A397U8K5</accession>
<proteinExistence type="inferred from homology"/>
<dbReference type="EMBL" id="QKWP01002353">
    <property type="protein sequence ID" value="RIB03643.1"/>
    <property type="molecule type" value="Genomic_DNA"/>
</dbReference>
<dbReference type="SMART" id="SM00220">
    <property type="entry name" value="S_TKc"/>
    <property type="match status" value="1"/>
</dbReference>
<evidence type="ECO:0000256" key="7">
    <source>
        <dbReference type="RuleBase" id="RU000304"/>
    </source>
</evidence>
<dbReference type="InterPro" id="IPR011009">
    <property type="entry name" value="Kinase-like_dom_sf"/>
</dbReference>
<keyword evidence="4 9" id="KW-0418">Kinase</keyword>
<dbReference type="Proteomes" id="UP000266673">
    <property type="component" value="Unassembled WGS sequence"/>
</dbReference>
<dbReference type="GO" id="GO:0004674">
    <property type="term" value="F:protein serine/threonine kinase activity"/>
    <property type="evidence" value="ECO:0007669"/>
    <property type="project" value="UniProtKB-KW"/>
</dbReference>
<name>A0A397U8K5_9GLOM</name>
<evidence type="ECO:0000256" key="1">
    <source>
        <dbReference type="ARBA" id="ARBA00012513"/>
    </source>
</evidence>
<evidence type="ECO:0000259" key="8">
    <source>
        <dbReference type="PROSITE" id="PS50011"/>
    </source>
</evidence>
<keyword evidence="7" id="KW-0723">Serine/threonine-protein kinase</keyword>
<dbReference type="PANTHER" id="PTHR24348:SF22">
    <property type="entry name" value="NON-SPECIFIC SERINE_THREONINE PROTEIN KINASE"/>
    <property type="match status" value="1"/>
</dbReference>
<organism evidence="9 10">
    <name type="scientific">Gigaspora rosea</name>
    <dbReference type="NCBI Taxonomy" id="44941"/>
    <lineage>
        <taxon>Eukaryota</taxon>
        <taxon>Fungi</taxon>
        <taxon>Fungi incertae sedis</taxon>
        <taxon>Mucoromycota</taxon>
        <taxon>Glomeromycotina</taxon>
        <taxon>Glomeromycetes</taxon>
        <taxon>Diversisporales</taxon>
        <taxon>Gigasporaceae</taxon>
        <taxon>Gigaspora</taxon>
    </lineage>
</organism>
<dbReference type="InterPro" id="IPR045269">
    <property type="entry name" value="Atg1-like"/>
</dbReference>
<evidence type="ECO:0000256" key="3">
    <source>
        <dbReference type="ARBA" id="ARBA00022741"/>
    </source>
</evidence>
<evidence type="ECO:0000256" key="6">
    <source>
        <dbReference type="PROSITE-ProRule" id="PRU10141"/>
    </source>
</evidence>
<dbReference type="GO" id="GO:0005829">
    <property type="term" value="C:cytosol"/>
    <property type="evidence" value="ECO:0007669"/>
    <property type="project" value="TreeGrafter"/>
</dbReference>
<dbReference type="PANTHER" id="PTHR24348">
    <property type="entry name" value="SERINE/THREONINE-PROTEIN KINASE UNC-51-RELATED"/>
    <property type="match status" value="1"/>
</dbReference>
<keyword evidence="10" id="KW-1185">Reference proteome</keyword>
<evidence type="ECO:0000256" key="2">
    <source>
        <dbReference type="ARBA" id="ARBA00022679"/>
    </source>
</evidence>
<dbReference type="GO" id="GO:0010506">
    <property type="term" value="P:regulation of autophagy"/>
    <property type="evidence" value="ECO:0007669"/>
    <property type="project" value="InterPro"/>
</dbReference>
<dbReference type="PROSITE" id="PS00108">
    <property type="entry name" value="PROTEIN_KINASE_ST"/>
    <property type="match status" value="1"/>
</dbReference>
<protein>
    <recommendedName>
        <fullName evidence="1">non-specific serine/threonine protein kinase</fullName>
        <ecNumber evidence="1">2.7.11.1</ecNumber>
    </recommendedName>
</protein>
<dbReference type="GO" id="GO:0016020">
    <property type="term" value="C:membrane"/>
    <property type="evidence" value="ECO:0007669"/>
    <property type="project" value="TreeGrafter"/>
</dbReference>
<dbReference type="InterPro" id="IPR000719">
    <property type="entry name" value="Prot_kinase_dom"/>
</dbReference>
<keyword evidence="3 6" id="KW-0547">Nucleotide-binding</keyword>
<dbReference type="OrthoDB" id="541276at2759"/>
<evidence type="ECO:0000256" key="4">
    <source>
        <dbReference type="ARBA" id="ARBA00022777"/>
    </source>
</evidence>
<dbReference type="Gene3D" id="1.10.510.10">
    <property type="entry name" value="Transferase(Phosphotransferase) domain 1"/>
    <property type="match status" value="1"/>
</dbReference>
<dbReference type="PROSITE" id="PS50011">
    <property type="entry name" value="PROTEIN_KINASE_DOM"/>
    <property type="match status" value="1"/>
</dbReference>
<evidence type="ECO:0000313" key="9">
    <source>
        <dbReference type="EMBL" id="RIB03643.1"/>
    </source>
</evidence>